<gene>
    <name evidence="3" type="ORF">KDW95_00665</name>
</gene>
<dbReference type="InterPro" id="IPR000868">
    <property type="entry name" value="Isochorismatase-like_dom"/>
</dbReference>
<keyword evidence="4" id="KW-1185">Reference proteome</keyword>
<evidence type="ECO:0000259" key="2">
    <source>
        <dbReference type="Pfam" id="PF00857"/>
    </source>
</evidence>
<evidence type="ECO:0000313" key="3">
    <source>
        <dbReference type="EMBL" id="UTW12233.1"/>
    </source>
</evidence>
<dbReference type="PANTHER" id="PTHR43540:SF6">
    <property type="entry name" value="ISOCHORISMATASE-LIKE DOMAIN-CONTAINING PROTEIN"/>
    <property type="match status" value="1"/>
</dbReference>
<feature type="domain" description="Isochorismatase-like" evidence="2">
    <location>
        <begin position="17"/>
        <end position="188"/>
    </location>
</feature>
<proteinExistence type="predicted"/>
<reference evidence="3" key="1">
    <citation type="submission" date="2021-04" db="EMBL/GenBank/DDBJ databases">
        <title>Oceanospirillales bacteria with DddD are important DMSP degraders in coastal seawater.</title>
        <authorList>
            <person name="Liu J."/>
        </authorList>
    </citation>
    <scope>NUCLEOTIDE SEQUENCE</scope>
    <source>
        <strain evidence="3">D13-1</strain>
    </source>
</reference>
<keyword evidence="1 3" id="KW-0378">Hydrolase</keyword>
<dbReference type="InterPro" id="IPR050272">
    <property type="entry name" value="Isochorismatase-like_hydrls"/>
</dbReference>
<dbReference type="Pfam" id="PF00857">
    <property type="entry name" value="Isochorismatase"/>
    <property type="match status" value="1"/>
</dbReference>
<evidence type="ECO:0000256" key="1">
    <source>
        <dbReference type="ARBA" id="ARBA00022801"/>
    </source>
</evidence>
<organism evidence="3 4">
    <name type="scientific">Marinobacterium rhizophilum</name>
    <dbReference type="NCBI Taxonomy" id="420402"/>
    <lineage>
        <taxon>Bacteria</taxon>
        <taxon>Pseudomonadati</taxon>
        <taxon>Pseudomonadota</taxon>
        <taxon>Gammaproteobacteria</taxon>
        <taxon>Oceanospirillales</taxon>
        <taxon>Oceanospirillaceae</taxon>
        <taxon>Marinobacterium</taxon>
    </lineage>
</organism>
<dbReference type="InterPro" id="IPR036380">
    <property type="entry name" value="Isochorismatase-like_sf"/>
</dbReference>
<sequence length="213" mass="23536">MSNSNVPARQLIEGRPALVVIDIQAGAFVEQEVRAIAHMPDYAARLKKSRIAIDKARECGIPVIFVQEVHRPDYVDFGRELDGSEDVHCIEGRPTTEIAADITGFREDDYLIKKRRYSAFFGTDFEILLRGLGVDTLLLCGGLTDVCVHYTFVDGHQSDYFCRVVEDCVAGSDTDAHESALKAMEYLQTGARRSLAEVVQAIDDYKDAASSAA</sequence>
<dbReference type="CDD" id="cd00431">
    <property type="entry name" value="cysteine_hydrolases"/>
    <property type="match status" value="1"/>
</dbReference>
<dbReference type="SUPFAM" id="SSF52499">
    <property type="entry name" value="Isochorismatase-like hydrolases"/>
    <property type="match status" value="1"/>
</dbReference>
<accession>A0ABY5HIY4</accession>
<evidence type="ECO:0000313" key="4">
    <source>
        <dbReference type="Proteomes" id="UP001058461"/>
    </source>
</evidence>
<dbReference type="Proteomes" id="UP001058461">
    <property type="component" value="Chromosome"/>
</dbReference>
<dbReference type="RefSeq" id="WP_255854296.1">
    <property type="nucleotide sequence ID" value="NZ_CP073347.1"/>
</dbReference>
<name>A0ABY5HIY4_9GAMM</name>
<protein>
    <submittedName>
        <fullName evidence="3">Cysteine hydrolase</fullName>
    </submittedName>
</protein>
<dbReference type="GO" id="GO:0016787">
    <property type="term" value="F:hydrolase activity"/>
    <property type="evidence" value="ECO:0007669"/>
    <property type="project" value="UniProtKB-KW"/>
</dbReference>
<dbReference type="Gene3D" id="3.40.50.850">
    <property type="entry name" value="Isochorismatase-like"/>
    <property type="match status" value="1"/>
</dbReference>
<dbReference type="PANTHER" id="PTHR43540">
    <property type="entry name" value="PEROXYUREIDOACRYLATE/UREIDOACRYLATE AMIDOHYDROLASE-RELATED"/>
    <property type="match status" value="1"/>
</dbReference>
<dbReference type="EMBL" id="CP073347">
    <property type="protein sequence ID" value="UTW12233.1"/>
    <property type="molecule type" value="Genomic_DNA"/>
</dbReference>